<reference evidence="1" key="1">
    <citation type="submission" date="2020-05" db="EMBL/GenBank/DDBJ databases">
        <authorList>
            <person name="Petersen J."/>
            <person name="Sayavedra L."/>
        </authorList>
    </citation>
    <scope>NUCLEOTIDE SEQUENCE</scope>
    <source>
        <strain evidence="1">B azoricus SOX Menez Gwen</strain>
    </source>
</reference>
<dbReference type="EMBL" id="CAESAP020000172">
    <property type="protein sequence ID" value="CAB5500016.1"/>
    <property type="molecule type" value="Genomic_DNA"/>
</dbReference>
<gene>
    <name evidence="1" type="ORF">AZO1586R_1028</name>
</gene>
<organism evidence="1 2">
    <name type="scientific">Bathymodiolus azoricus thioautotrophic gill symbiont</name>
    <dbReference type="NCBI Taxonomy" id="235205"/>
    <lineage>
        <taxon>Bacteria</taxon>
        <taxon>Pseudomonadati</taxon>
        <taxon>Pseudomonadota</taxon>
        <taxon>Gammaproteobacteria</taxon>
        <taxon>sulfur-oxidizing symbionts</taxon>
    </lineage>
</organism>
<proteinExistence type="predicted"/>
<keyword evidence="2" id="KW-1185">Reference proteome</keyword>
<comment type="caution">
    <text evidence="1">The sequence shown here is derived from an EMBL/GenBank/DDBJ whole genome shotgun (WGS) entry which is preliminary data.</text>
</comment>
<dbReference type="Proteomes" id="UP000635628">
    <property type="component" value="Unassembled WGS sequence"/>
</dbReference>
<sequence length="675" mass="76617">MRKVKDNSTIKNWLRGGQIVDHNIRMFRQTAKRVSLFSLFISLVYVSAYTNINTSNNDRTLVFNYYQSFLMNEISGEQGVNTFVYNNKLLKIKHSKVISSNSFINAKNNFKSTLLEGFIQSLILSFLIYMIISFYIGKYGKNKQDDKFLRGGAFISNQAFTKSLKKKQINQDLRLGEVPTLKGIETIHFEISGATGTGKSQTLKHLIKDIKSRGDRAIIYSSSTEFISEFYDESRDIILNPLDDRSPNWSIWNEVEEIYHYDDIAASLIPDVEGDQGDPIWKGASRLLFADIARKLKENGGYSTKLFIDSLLIISNEKIKKIIDNTLSTIIFSGNENKIADSVRFTLVESIKSLRFLTNDRGSFSIRKWVKNEKEEKNSGFVFISSLGDQHEVLKSLISCWMDIFASSILSLPEDRDRRIWLIIDELPSLNKLKSLKRILAESRKYGCCVVIGYQSYSEVESIYGKKGAESLSDLTASKIFFRSNDYFNANHTSQQLGKEEIKTTNENLAMGAHQGRDSISITETEKQKELVLPTEITNLKNLHGFYRLPGNHPVVSFKQTLFKKGKIQVDGFVNSKKTNHIYMLEGGSDDSDNLGGNFSDNLSDNLSNNPDDVEIDLTETNFNSVPDYVAMEIPLDKEQYSSNLNTNVKTSQDEDEDKGEGEKVEQSIMSRGLD</sequence>
<name>A0ACA8ZPQ9_9GAMM</name>
<evidence type="ECO:0000313" key="2">
    <source>
        <dbReference type="Proteomes" id="UP000635628"/>
    </source>
</evidence>
<protein>
    <submittedName>
        <fullName evidence="1">Uncharacterized protein</fullName>
    </submittedName>
</protein>
<accession>A0ACA8ZPQ9</accession>
<evidence type="ECO:0000313" key="1">
    <source>
        <dbReference type="EMBL" id="CAB5500016.1"/>
    </source>
</evidence>